<name>A0A7M5UYC1_9CNID</name>
<dbReference type="AlphaFoldDB" id="A0A7M5UYC1"/>
<keyword evidence="4" id="KW-1185">Reference proteome</keyword>
<feature type="compositionally biased region" description="Polar residues" evidence="1">
    <location>
        <begin position="46"/>
        <end position="72"/>
    </location>
</feature>
<feature type="compositionally biased region" description="Polar residues" evidence="1">
    <location>
        <begin position="8"/>
        <end position="17"/>
    </location>
</feature>
<dbReference type="InterPro" id="IPR002557">
    <property type="entry name" value="Chitin-bd_dom"/>
</dbReference>
<proteinExistence type="predicted"/>
<evidence type="ECO:0000313" key="3">
    <source>
        <dbReference type="EnsemblMetazoa" id="CLYHEMP004497.1"/>
    </source>
</evidence>
<dbReference type="EnsemblMetazoa" id="CLYHEMT004497.1">
    <property type="protein sequence ID" value="CLYHEMP004497.1"/>
    <property type="gene ID" value="CLYHEMG004497"/>
</dbReference>
<dbReference type="InterPro" id="IPR036508">
    <property type="entry name" value="Chitin-bd_dom_sf"/>
</dbReference>
<feature type="domain" description="Chitin-binding type-2" evidence="2">
    <location>
        <begin position="79"/>
        <end position="141"/>
    </location>
</feature>
<accession>A0A7M5UYC1</accession>
<dbReference type="Gene3D" id="3.20.20.80">
    <property type="entry name" value="Glycosidases"/>
    <property type="match status" value="1"/>
</dbReference>
<evidence type="ECO:0000313" key="4">
    <source>
        <dbReference type="Proteomes" id="UP000594262"/>
    </source>
</evidence>
<feature type="domain" description="Chitin-binding type-2" evidence="2">
    <location>
        <begin position="153"/>
        <end position="214"/>
    </location>
</feature>
<dbReference type="GO" id="GO:0005576">
    <property type="term" value="C:extracellular region"/>
    <property type="evidence" value="ECO:0007669"/>
    <property type="project" value="InterPro"/>
</dbReference>
<organism evidence="3 4">
    <name type="scientific">Clytia hemisphaerica</name>
    <dbReference type="NCBI Taxonomy" id="252671"/>
    <lineage>
        <taxon>Eukaryota</taxon>
        <taxon>Metazoa</taxon>
        <taxon>Cnidaria</taxon>
        <taxon>Hydrozoa</taxon>
        <taxon>Hydroidolina</taxon>
        <taxon>Leptothecata</taxon>
        <taxon>Obeliida</taxon>
        <taxon>Clytiidae</taxon>
        <taxon>Clytia</taxon>
    </lineage>
</organism>
<evidence type="ECO:0000259" key="2">
    <source>
        <dbReference type="SMART" id="SM00494"/>
    </source>
</evidence>
<dbReference type="SUPFAM" id="SSF57625">
    <property type="entry name" value="Invertebrate chitin-binding proteins"/>
    <property type="match status" value="2"/>
</dbReference>
<feature type="region of interest" description="Disordered" evidence="1">
    <location>
        <begin position="1"/>
        <end position="78"/>
    </location>
</feature>
<sequence>FKGVFSLPSDQKLPNQKLSDKKVPDQNPSDQKLPNRELSDKKVPDQNLSGQNLFEQNLSAQKPSSQEQSVQKPSEKDPIECPKSLCDGYKDGYYAHADSVHHFVRCVKGYAFCQQCSPASYEYSVRCNQCLFKKNEDGCDGENQSLRLIVSNFFCPDACSEREDNNLTGMVADPYSKRQFVACWKGKTIGCLSCPRDLIYNEEENECLFEGGFRSEGENDYIDWLASF</sequence>
<protein>
    <recommendedName>
        <fullName evidence="2">Chitin-binding type-2 domain-containing protein</fullName>
    </recommendedName>
</protein>
<dbReference type="GO" id="GO:0008061">
    <property type="term" value="F:chitin binding"/>
    <property type="evidence" value="ECO:0007669"/>
    <property type="project" value="InterPro"/>
</dbReference>
<feature type="compositionally biased region" description="Basic and acidic residues" evidence="1">
    <location>
        <begin position="33"/>
        <end position="44"/>
    </location>
</feature>
<dbReference type="Proteomes" id="UP000594262">
    <property type="component" value="Unplaced"/>
</dbReference>
<dbReference type="SMART" id="SM00494">
    <property type="entry name" value="ChtBD2"/>
    <property type="match status" value="2"/>
</dbReference>
<evidence type="ECO:0000256" key="1">
    <source>
        <dbReference type="SAM" id="MobiDB-lite"/>
    </source>
</evidence>
<reference evidence="3" key="1">
    <citation type="submission" date="2021-01" db="UniProtKB">
        <authorList>
            <consortium name="EnsemblMetazoa"/>
        </authorList>
    </citation>
    <scope>IDENTIFICATION</scope>
</reference>